<comment type="function">
    <text evidence="8">Necessary for the splicing of pre-mRNA.</text>
</comment>
<sequence length="576" mass="63614">MNGDGHRDPSSRPKRDDKIKSESVNPGSQGGGRGDRDRDRGDDRRRDDRRREDRRGDDRGSRRHEDDSYSSSRNHREREREDRYGGRDRREDRGGWADRPPREDRRRSRSPRGGRRDRDGGDDRRRDRGDVFGDRRGGGGGGGGRDRNDRGGGDNRKKSASPPPKKREPTPDLTNVVSVLDRVRSLTQWDIKPPGYENVTSEQAKMSGMFPLPGAPRQQQMDPQRLQAFINQPGNQAAASALKPSQARQSKRLFVYNVPAAATNDSLVEFFNLQLNGLNVIAGNDPCLSAAISTDRSYALLEFKNPNDATVALALNGITMEATDGGADTDMADASGLSIRRPKDYISPTSVADPDAMEGVISPIVKDSPNKLCISHIPIHMTEEQIKEILEAMGPLSALVLVTDVGSEQSRGFAFCEYSDPSKTEIALEGLNGLELGDDHLKVERASVGHQQAQDLQMNVGAMSILAGQNTGDLEKGRVLELMNMVTIEELMDGEEYDDIKLEVQDECDKYGKVIEIKIPRPAGARSSPGVGKIYVKFEQPESAAKALAAMSGRKFSDRTVVVTYFGEEYFDTNAW</sequence>
<dbReference type="Gene3D" id="3.30.70.330">
    <property type="match status" value="3"/>
</dbReference>
<dbReference type="SMART" id="SM00360">
    <property type="entry name" value="RRM"/>
    <property type="match status" value="3"/>
</dbReference>
<evidence type="ECO:0000256" key="1">
    <source>
        <dbReference type="ARBA" id="ARBA00004123"/>
    </source>
</evidence>
<gene>
    <name evidence="11" type="ORF">BLS_002946</name>
</gene>
<dbReference type="InterPro" id="IPR006529">
    <property type="entry name" value="U2AF_lg"/>
</dbReference>
<dbReference type="FunFam" id="3.30.70.330:FF:000097">
    <property type="entry name" value="U2 snRNP auxiliary factor large subunit"/>
    <property type="match status" value="1"/>
</dbReference>
<dbReference type="SUPFAM" id="SSF54928">
    <property type="entry name" value="RNA-binding domain, RBD"/>
    <property type="match status" value="2"/>
</dbReference>
<dbReference type="InterPro" id="IPR012677">
    <property type="entry name" value="Nucleotide-bd_a/b_plait_sf"/>
</dbReference>
<feature type="compositionally biased region" description="Basic and acidic residues" evidence="9">
    <location>
        <begin position="1"/>
        <end position="21"/>
    </location>
</feature>
<evidence type="ECO:0000256" key="4">
    <source>
        <dbReference type="ARBA" id="ARBA00022884"/>
    </source>
</evidence>
<evidence type="ECO:0000256" key="7">
    <source>
        <dbReference type="PROSITE-ProRule" id="PRU00176"/>
    </source>
</evidence>
<dbReference type="GO" id="GO:0003723">
    <property type="term" value="F:RNA binding"/>
    <property type="evidence" value="ECO:0007669"/>
    <property type="project" value="UniProtKB-UniRule"/>
</dbReference>
<keyword evidence="3" id="KW-0677">Repeat</keyword>
<comment type="similarity">
    <text evidence="8">Belongs to the splicing factor SR family.</text>
</comment>
<feature type="compositionally biased region" description="Basic and acidic residues" evidence="9">
    <location>
        <begin position="33"/>
        <end position="67"/>
    </location>
</feature>
<evidence type="ECO:0000256" key="5">
    <source>
        <dbReference type="ARBA" id="ARBA00023187"/>
    </source>
</evidence>
<dbReference type="Proteomes" id="UP000433883">
    <property type="component" value="Unassembled WGS sequence"/>
</dbReference>
<feature type="domain" description="RRM" evidence="10">
    <location>
        <begin position="484"/>
        <end position="568"/>
    </location>
</feature>
<dbReference type="EMBL" id="WNWQ01000198">
    <property type="protein sequence ID" value="KAE9974701.1"/>
    <property type="molecule type" value="Genomic_DNA"/>
</dbReference>
<dbReference type="Pfam" id="PF00076">
    <property type="entry name" value="RRM_1"/>
    <property type="match status" value="2"/>
</dbReference>
<dbReference type="SMART" id="SM00361">
    <property type="entry name" value="RRM_1"/>
    <property type="match status" value="1"/>
</dbReference>
<accession>A0A8H3UQ54</accession>
<comment type="subcellular location">
    <subcellularLocation>
        <location evidence="1 8">Nucleus</location>
    </subcellularLocation>
</comment>
<dbReference type="CDD" id="cd12232">
    <property type="entry name" value="RRM3_U2AF65"/>
    <property type="match status" value="1"/>
</dbReference>
<dbReference type="PANTHER" id="PTHR23139">
    <property type="entry name" value="RNA-BINDING PROTEIN"/>
    <property type="match status" value="1"/>
</dbReference>
<evidence type="ECO:0000256" key="3">
    <source>
        <dbReference type="ARBA" id="ARBA00022737"/>
    </source>
</evidence>
<evidence type="ECO:0000256" key="9">
    <source>
        <dbReference type="SAM" id="MobiDB-lite"/>
    </source>
</evidence>
<dbReference type="InterPro" id="IPR035979">
    <property type="entry name" value="RBD_domain_sf"/>
</dbReference>
<evidence type="ECO:0000256" key="8">
    <source>
        <dbReference type="RuleBase" id="RU364135"/>
    </source>
</evidence>
<dbReference type="InterPro" id="IPR003954">
    <property type="entry name" value="RRM_euk-type"/>
</dbReference>
<organism evidence="11 12">
    <name type="scientific">Venturia inaequalis</name>
    <name type="common">Apple scab fungus</name>
    <dbReference type="NCBI Taxonomy" id="5025"/>
    <lineage>
        <taxon>Eukaryota</taxon>
        <taxon>Fungi</taxon>
        <taxon>Dikarya</taxon>
        <taxon>Ascomycota</taxon>
        <taxon>Pezizomycotina</taxon>
        <taxon>Dothideomycetes</taxon>
        <taxon>Pleosporomycetidae</taxon>
        <taxon>Venturiales</taxon>
        <taxon>Venturiaceae</taxon>
        <taxon>Venturia</taxon>
    </lineage>
</organism>
<dbReference type="NCBIfam" id="TIGR01642">
    <property type="entry name" value="U2AF_lg"/>
    <property type="match status" value="1"/>
</dbReference>
<dbReference type="PROSITE" id="PS50102">
    <property type="entry name" value="RRM"/>
    <property type="match status" value="3"/>
</dbReference>
<dbReference type="GO" id="GO:0008380">
    <property type="term" value="P:RNA splicing"/>
    <property type="evidence" value="ECO:0007669"/>
    <property type="project" value="UniProtKB-KW"/>
</dbReference>
<feature type="compositionally biased region" description="Basic and acidic residues" evidence="9">
    <location>
        <begin position="144"/>
        <end position="157"/>
    </location>
</feature>
<feature type="domain" description="RRM" evidence="10">
    <location>
        <begin position="370"/>
        <end position="448"/>
    </location>
</feature>
<feature type="compositionally biased region" description="Basic and acidic residues" evidence="9">
    <location>
        <begin position="114"/>
        <end position="137"/>
    </location>
</feature>
<evidence type="ECO:0000256" key="2">
    <source>
        <dbReference type="ARBA" id="ARBA00022664"/>
    </source>
</evidence>
<dbReference type="InterPro" id="IPR000504">
    <property type="entry name" value="RRM_dom"/>
</dbReference>
<dbReference type="AlphaFoldDB" id="A0A8H3UQ54"/>
<keyword evidence="5 8" id="KW-0508">mRNA splicing</keyword>
<reference evidence="11 12" key="1">
    <citation type="submission" date="2019-11" db="EMBL/GenBank/DDBJ databases">
        <title>Venturia inaequalis Genome Resource.</title>
        <authorList>
            <person name="Lichtner F.J."/>
        </authorList>
    </citation>
    <scope>NUCLEOTIDE SEQUENCE [LARGE SCALE GENOMIC DNA]</scope>
    <source>
        <strain evidence="11">Bline_iso_100314</strain>
    </source>
</reference>
<proteinExistence type="inferred from homology"/>
<evidence type="ECO:0000256" key="6">
    <source>
        <dbReference type="ARBA" id="ARBA00023242"/>
    </source>
</evidence>
<dbReference type="GO" id="GO:0005634">
    <property type="term" value="C:nucleus"/>
    <property type="evidence" value="ECO:0007669"/>
    <property type="project" value="UniProtKB-SubCell"/>
</dbReference>
<evidence type="ECO:0000313" key="12">
    <source>
        <dbReference type="Proteomes" id="UP000433883"/>
    </source>
</evidence>
<protein>
    <recommendedName>
        <fullName evidence="8">Splicing factor U2AF subunit</fullName>
    </recommendedName>
    <alternativeName>
        <fullName evidence="8">U2 snRNP auxiliary factor large subunit</fullName>
    </alternativeName>
</protein>
<dbReference type="GO" id="GO:0006397">
    <property type="term" value="P:mRNA processing"/>
    <property type="evidence" value="ECO:0007669"/>
    <property type="project" value="UniProtKB-KW"/>
</dbReference>
<evidence type="ECO:0000259" key="10">
    <source>
        <dbReference type="PROSITE" id="PS50102"/>
    </source>
</evidence>
<keyword evidence="6 8" id="KW-0539">Nucleus</keyword>
<feature type="region of interest" description="Disordered" evidence="9">
    <location>
        <begin position="1"/>
        <end position="175"/>
    </location>
</feature>
<feature type="domain" description="RRM" evidence="10">
    <location>
        <begin position="251"/>
        <end position="336"/>
    </location>
</feature>
<comment type="caution">
    <text evidence="11">The sequence shown here is derived from an EMBL/GenBank/DDBJ whole genome shotgun (WGS) entry which is preliminary data.</text>
</comment>
<keyword evidence="2 8" id="KW-0507">mRNA processing</keyword>
<feature type="compositionally biased region" description="Basic and acidic residues" evidence="9">
    <location>
        <begin position="74"/>
        <end position="106"/>
    </location>
</feature>
<keyword evidence="4 7" id="KW-0694">RNA-binding</keyword>
<name>A0A8H3UQ54_VENIN</name>
<evidence type="ECO:0000313" key="11">
    <source>
        <dbReference type="EMBL" id="KAE9974701.1"/>
    </source>
</evidence>